<dbReference type="RefSeq" id="WP_141387427.1">
    <property type="nucleotide sequence ID" value="NZ_BJNZ01000001.1"/>
</dbReference>
<dbReference type="EMBL" id="BJNZ01000001">
    <property type="protein sequence ID" value="GED08270.1"/>
    <property type="molecule type" value="Genomic_DNA"/>
</dbReference>
<reference evidence="1 2" key="1">
    <citation type="submission" date="2019-06" db="EMBL/GenBank/DDBJ databases">
        <title>Whole genome shotgun sequence of Cellulosimicrobium cellulans NBRC 15516.</title>
        <authorList>
            <person name="Hosoyama A."/>
            <person name="Uohara A."/>
            <person name="Ohji S."/>
            <person name="Ichikawa N."/>
        </authorList>
    </citation>
    <scope>NUCLEOTIDE SEQUENCE [LARGE SCALE GENOMIC DNA]</scope>
    <source>
        <strain evidence="1 2">NBRC 15516</strain>
    </source>
</reference>
<protein>
    <submittedName>
        <fullName evidence="1">Uncharacterized protein</fullName>
    </submittedName>
</protein>
<dbReference type="Proteomes" id="UP000316659">
    <property type="component" value="Unassembled WGS sequence"/>
</dbReference>
<dbReference type="AlphaFoldDB" id="A0A4Y4DXX0"/>
<proteinExistence type="predicted"/>
<sequence length="107" mass="11772">MTTRIVEQLALQSSGDGNDVRVAEGGALLHRWDGMSYDPPIVLDVADDDLNRFLDAVADDGEVLWPGRDTQWAGCALLITHIDEVLRTSETSPVRLRIDGEGRLRAD</sequence>
<accession>A0A4Y4DXX0</accession>
<organism evidence="1 2">
    <name type="scientific">Cellulosimicrobium cellulans</name>
    <name type="common">Arthrobacter luteus</name>
    <dbReference type="NCBI Taxonomy" id="1710"/>
    <lineage>
        <taxon>Bacteria</taxon>
        <taxon>Bacillati</taxon>
        <taxon>Actinomycetota</taxon>
        <taxon>Actinomycetes</taxon>
        <taxon>Micrococcales</taxon>
        <taxon>Promicromonosporaceae</taxon>
        <taxon>Cellulosimicrobium</taxon>
    </lineage>
</organism>
<evidence type="ECO:0000313" key="1">
    <source>
        <dbReference type="EMBL" id="GED08270.1"/>
    </source>
</evidence>
<evidence type="ECO:0000313" key="2">
    <source>
        <dbReference type="Proteomes" id="UP000316659"/>
    </source>
</evidence>
<gene>
    <name evidence="1" type="ORF">CCE02nite_02690</name>
</gene>
<comment type="caution">
    <text evidence="1">The sequence shown here is derived from an EMBL/GenBank/DDBJ whole genome shotgun (WGS) entry which is preliminary data.</text>
</comment>
<name>A0A4Y4DXX0_CELCE</name>